<evidence type="ECO:0000256" key="1">
    <source>
        <dbReference type="ARBA" id="ARBA00009835"/>
    </source>
</evidence>
<feature type="domain" description="Neutral/alkaline non-lysosomal ceramidase C-terminal" evidence="7">
    <location>
        <begin position="259"/>
        <end position="417"/>
    </location>
</feature>
<dbReference type="GO" id="GO:0042759">
    <property type="term" value="P:long-chain fatty acid biosynthetic process"/>
    <property type="evidence" value="ECO:0007669"/>
    <property type="project" value="TreeGrafter"/>
</dbReference>
<accession>A0A1R4GL39</accession>
<dbReference type="InterPro" id="IPR031329">
    <property type="entry name" value="NEUT/ALK_ceramidase_N"/>
</dbReference>
<gene>
    <name evidence="8" type="ORF">A1232T_00680</name>
</gene>
<sequence>MAAFANADEGDVVASGGNAYSAPGYEGSQNEWENVIRDGSLQLKKAAEMWNQGQPVSGPIDSRSRWVNLAGYEMSENFTQGDGPQKLCIPARGYSFASGAENGPSDIPGIYEGMIKDNLSISDKVNNTDRSVLGSATRAAFGVVATVSQDACQLEKPVLLPTGKWGWVNSQQPVQLMRIGNLGLIAIPGEPTTMVGRHLRQAVAKELAPIGVDTLVVAGLANNYSGYVITRAEYAQQHYEGASTEFGPYQASAYQQEYVQLAHALREGSKVTSEITPPDRSNKRFAERPGVTFDDKPVNQAWGQVLIQPNDSYHHNELVSVTFRGAHPKNNLSTEDTFLKVQRLHQGKWRDYLTDADFETRYTWEREGIAYSKVAIDWHINSDTPPGTYRIMHLGDWKNGWDSTITPYSGISHSFKVE</sequence>
<dbReference type="InterPro" id="IPR038445">
    <property type="entry name" value="NCDase_C_sf"/>
</dbReference>
<dbReference type="EC" id="3.5.1.23" evidence="4"/>
<keyword evidence="4" id="KW-0746">Sphingolipid metabolism</keyword>
<dbReference type="Pfam" id="PF17048">
    <property type="entry name" value="Ceramidse_alk_C"/>
    <property type="match status" value="1"/>
</dbReference>
<feature type="region of interest" description="Disordered" evidence="5">
    <location>
        <begin position="270"/>
        <end position="290"/>
    </location>
</feature>
<organism evidence="8 9">
    <name type="scientific">Psychrobacter piechaudii</name>
    <dbReference type="NCBI Taxonomy" id="1945521"/>
    <lineage>
        <taxon>Bacteria</taxon>
        <taxon>Pseudomonadati</taxon>
        <taxon>Pseudomonadota</taxon>
        <taxon>Gammaproteobacteria</taxon>
        <taxon>Moraxellales</taxon>
        <taxon>Moraxellaceae</taxon>
        <taxon>Psychrobacter</taxon>
    </lineage>
</organism>
<comment type="catalytic activity">
    <reaction evidence="4">
        <text>an N-acylsphing-4-enine + H2O = sphing-4-enine + a fatty acid</text>
        <dbReference type="Rhea" id="RHEA:20856"/>
        <dbReference type="ChEBI" id="CHEBI:15377"/>
        <dbReference type="ChEBI" id="CHEBI:28868"/>
        <dbReference type="ChEBI" id="CHEBI:52639"/>
        <dbReference type="ChEBI" id="CHEBI:57756"/>
        <dbReference type="EC" id="3.5.1.23"/>
    </reaction>
</comment>
<dbReference type="EMBL" id="FUGE01000085">
    <property type="protein sequence ID" value="SJM68803.1"/>
    <property type="molecule type" value="Genomic_DNA"/>
</dbReference>
<feature type="binding site" evidence="3">
    <location>
        <position position="190"/>
    </location>
    <ligand>
        <name>Zn(2+)</name>
        <dbReference type="ChEBI" id="CHEBI:29105"/>
    </ligand>
</feature>
<dbReference type="PANTHER" id="PTHR12670:SF1">
    <property type="entry name" value="NEUTRAL CERAMIDASE"/>
    <property type="match status" value="1"/>
</dbReference>
<keyword evidence="4" id="KW-0443">Lipid metabolism</keyword>
<evidence type="ECO:0000256" key="3">
    <source>
        <dbReference type="PIRSR" id="PIRSR606823-2"/>
    </source>
</evidence>
<name>A0A1R4GL39_9GAMM</name>
<dbReference type="Gene3D" id="2.60.40.2300">
    <property type="entry name" value="Neutral/alkaline non-lysosomal ceramidase, C-terminal domain"/>
    <property type="match status" value="1"/>
</dbReference>
<dbReference type="GO" id="GO:0046872">
    <property type="term" value="F:metal ion binding"/>
    <property type="evidence" value="ECO:0007669"/>
    <property type="project" value="UniProtKB-KW"/>
</dbReference>
<evidence type="ECO:0000256" key="4">
    <source>
        <dbReference type="RuleBase" id="RU366019"/>
    </source>
</evidence>
<dbReference type="GO" id="GO:0005576">
    <property type="term" value="C:extracellular region"/>
    <property type="evidence" value="ECO:0007669"/>
    <property type="project" value="TreeGrafter"/>
</dbReference>
<keyword evidence="9" id="KW-1185">Reference proteome</keyword>
<dbReference type="STRING" id="1945521.A1232T_00680"/>
<dbReference type="Proteomes" id="UP000188357">
    <property type="component" value="Unassembled WGS sequence"/>
</dbReference>
<dbReference type="GO" id="GO:0017040">
    <property type="term" value="F:N-acylsphingosine amidohydrolase activity"/>
    <property type="evidence" value="ECO:0007669"/>
    <property type="project" value="UniProtKB-UniRule"/>
</dbReference>
<dbReference type="GO" id="GO:0046512">
    <property type="term" value="P:sphingosine biosynthetic process"/>
    <property type="evidence" value="ECO:0007669"/>
    <property type="project" value="TreeGrafter"/>
</dbReference>
<dbReference type="InterPro" id="IPR031331">
    <property type="entry name" value="NEUT/ALK_ceramidase_C"/>
</dbReference>
<evidence type="ECO:0000256" key="2">
    <source>
        <dbReference type="ARBA" id="ARBA00022801"/>
    </source>
</evidence>
<dbReference type="Pfam" id="PF04734">
    <property type="entry name" value="Ceramidase_alk"/>
    <property type="match status" value="1"/>
</dbReference>
<keyword evidence="3" id="KW-0862">Zinc</keyword>
<proteinExistence type="inferred from homology"/>
<evidence type="ECO:0000259" key="6">
    <source>
        <dbReference type="Pfam" id="PF04734"/>
    </source>
</evidence>
<dbReference type="AlphaFoldDB" id="A0A1R4GL39"/>
<feature type="domain" description="Neutral/alkaline non-lysosomal ceramidase N-terminal" evidence="6">
    <location>
        <begin position="29"/>
        <end position="256"/>
    </location>
</feature>
<protein>
    <recommendedName>
        <fullName evidence="4">Neutral ceramidase</fullName>
        <ecNumber evidence="4">3.5.1.23</ecNumber>
    </recommendedName>
</protein>
<keyword evidence="3" id="KW-0479">Metal-binding</keyword>
<dbReference type="GO" id="GO:0016020">
    <property type="term" value="C:membrane"/>
    <property type="evidence" value="ECO:0007669"/>
    <property type="project" value="GOC"/>
</dbReference>
<evidence type="ECO:0000313" key="9">
    <source>
        <dbReference type="Proteomes" id="UP000188357"/>
    </source>
</evidence>
<dbReference type="GO" id="GO:0046514">
    <property type="term" value="P:ceramide catabolic process"/>
    <property type="evidence" value="ECO:0007669"/>
    <property type="project" value="InterPro"/>
</dbReference>
<comment type="cofactor">
    <cofactor evidence="3">
        <name>Zn(2+)</name>
        <dbReference type="ChEBI" id="CHEBI:29105"/>
    </cofactor>
    <text evidence="3">Binds 1 zinc ion per subunit.</text>
</comment>
<evidence type="ECO:0000313" key="8">
    <source>
        <dbReference type="EMBL" id="SJM68803.1"/>
    </source>
</evidence>
<dbReference type="PANTHER" id="PTHR12670">
    <property type="entry name" value="CERAMIDASE"/>
    <property type="match status" value="1"/>
</dbReference>
<feature type="binding site" evidence="3">
    <location>
        <position position="227"/>
    </location>
    <ligand>
        <name>Zn(2+)</name>
        <dbReference type="ChEBI" id="CHEBI:29105"/>
    </ligand>
</feature>
<dbReference type="InterPro" id="IPR006823">
    <property type="entry name" value="Ceramidase_alk"/>
</dbReference>
<reference evidence="8 9" key="1">
    <citation type="submission" date="2017-02" db="EMBL/GenBank/DDBJ databases">
        <authorList>
            <person name="Peterson S.W."/>
        </authorList>
    </citation>
    <scope>NUCLEOTIDE SEQUENCE [LARGE SCALE GENOMIC DNA]</scope>
    <source>
        <strain evidence="8">Psychrobacter_piechaudii</strain>
    </source>
</reference>
<evidence type="ECO:0000259" key="7">
    <source>
        <dbReference type="Pfam" id="PF17048"/>
    </source>
</evidence>
<evidence type="ECO:0000256" key="5">
    <source>
        <dbReference type="SAM" id="MobiDB-lite"/>
    </source>
</evidence>
<comment type="similarity">
    <text evidence="1 4">Belongs to the neutral ceramidase family.</text>
</comment>
<feature type="compositionally biased region" description="Basic and acidic residues" evidence="5">
    <location>
        <begin position="280"/>
        <end position="290"/>
    </location>
</feature>
<keyword evidence="2 4" id="KW-0378">Hydrolase</keyword>